<comment type="catalytic activity">
    <reaction evidence="1">
        <text>ATP + protein L-histidine = ADP + protein N-phospho-L-histidine.</text>
        <dbReference type="EC" id="2.7.13.3"/>
    </reaction>
</comment>
<evidence type="ECO:0000256" key="6">
    <source>
        <dbReference type="ARBA" id="ARBA00022777"/>
    </source>
</evidence>
<dbReference type="EC" id="2.7.13.3" evidence="3"/>
<dbReference type="AlphaFoldDB" id="A0A6N2SDC1"/>
<feature type="compositionally biased region" description="Basic and acidic residues" evidence="8">
    <location>
        <begin position="62"/>
        <end position="72"/>
    </location>
</feature>
<sequence length="411" mass="46332">MIKKLRMKLIIASMMSLLAVLLIIEGIAGALNYNRIVAETDQTLEILEENNGKFPDVPPPEKPSEKKKEGRMSSELPYESRYFSVLLDSEGEVLTTDTGKIARIDTSDAVEYAKQVLKSGKERGFLEGYRYVVVNSDSEVRVIFLDCSRNLSTFQNFIITAVVVSTAGLLAVLILMIFLSARIVKPFSENYEKQKRFITDAGHELKTPLTIIDADAEVLEMDFGENEWLSDIQSQTRRLADLTNNLILLSRMEEERTKELMVEFPLSDVAEETVGTFQALAKTQNKVLESNITPMIAMKGDEKAIRRLITILLDNAVKYAKENGRICVTLEKQKKRIRLSVFNTTEQISKEHMEHLFDRFYRTDRSRNSETGGYGLGLSIAAATVEAHRGKITATTEDEKSLLITVIFPIS</sequence>
<dbReference type="Gene3D" id="3.30.565.10">
    <property type="entry name" value="Histidine kinase-like ATPase, C-terminal domain"/>
    <property type="match status" value="1"/>
</dbReference>
<evidence type="ECO:0000256" key="8">
    <source>
        <dbReference type="SAM" id="MobiDB-lite"/>
    </source>
</evidence>
<dbReference type="PRINTS" id="PR00344">
    <property type="entry name" value="BCTRLSENSOR"/>
</dbReference>
<reference evidence="11" key="1">
    <citation type="submission" date="2019-11" db="EMBL/GenBank/DDBJ databases">
        <authorList>
            <person name="Feng L."/>
        </authorList>
    </citation>
    <scope>NUCLEOTIDE SEQUENCE</scope>
    <source>
        <strain evidence="11">CnexileLFYP112</strain>
    </source>
</reference>
<feature type="domain" description="Histidine kinase" evidence="10">
    <location>
        <begin position="200"/>
        <end position="411"/>
    </location>
</feature>
<dbReference type="FunFam" id="3.30.565.10:FF:000006">
    <property type="entry name" value="Sensor histidine kinase WalK"/>
    <property type="match status" value="1"/>
</dbReference>
<dbReference type="Gene3D" id="1.10.287.130">
    <property type="match status" value="1"/>
</dbReference>
<evidence type="ECO:0000259" key="10">
    <source>
        <dbReference type="PROSITE" id="PS50109"/>
    </source>
</evidence>
<feature type="region of interest" description="Disordered" evidence="8">
    <location>
        <begin position="49"/>
        <end position="73"/>
    </location>
</feature>
<keyword evidence="7" id="KW-0902">Two-component regulatory system</keyword>
<keyword evidence="5 11" id="KW-0808">Transferase</keyword>
<keyword evidence="9" id="KW-0812">Transmembrane</keyword>
<feature type="transmembrane region" description="Helical" evidence="9">
    <location>
        <begin position="157"/>
        <end position="179"/>
    </location>
</feature>
<dbReference type="InterPro" id="IPR004358">
    <property type="entry name" value="Sig_transdc_His_kin-like_C"/>
</dbReference>
<keyword evidence="4" id="KW-0597">Phosphoprotein</keyword>
<dbReference type="PROSITE" id="PS50109">
    <property type="entry name" value="HIS_KIN"/>
    <property type="match status" value="1"/>
</dbReference>
<dbReference type="Pfam" id="PF00512">
    <property type="entry name" value="HisKA"/>
    <property type="match status" value="1"/>
</dbReference>
<dbReference type="GO" id="GO:0005886">
    <property type="term" value="C:plasma membrane"/>
    <property type="evidence" value="ECO:0007669"/>
    <property type="project" value="TreeGrafter"/>
</dbReference>
<dbReference type="InterPro" id="IPR003594">
    <property type="entry name" value="HATPase_dom"/>
</dbReference>
<evidence type="ECO:0000256" key="9">
    <source>
        <dbReference type="SAM" id="Phobius"/>
    </source>
</evidence>
<evidence type="ECO:0000256" key="3">
    <source>
        <dbReference type="ARBA" id="ARBA00012438"/>
    </source>
</evidence>
<protein>
    <recommendedName>
        <fullName evidence="3">histidine kinase</fullName>
        <ecNumber evidence="3">2.7.13.3</ecNumber>
    </recommendedName>
</protein>
<dbReference type="InterPro" id="IPR036890">
    <property type="entry name" value="HATPase_C_sf"/>
</dbReference>
<keyword evidence="6 11" id="KW-0418">Kinase</keyword>
<dbReference type="InterPro" id="IPR003661">
    <property type="entry name" value="HisK_dim/P_dom"/>
</dbReference>
<evidence type="ECO:0000256" key="4">
    <source>
        <dbReference type="ARBA" id="ARBA00022553"/>
    </source>
</evidence>
<evidence type="ECO:0000313" key="11">
    <source>
        <dbReference type="EMBL" id="VYS90954.1"/>
    </source>
</evidence>
<evidence type="ECO:0000256" key="2">
    <source>
        <dbReference type="ARBA" id="ARBA00004370"/>
    </source>
</evidence>
<accession>A0A6N2SDC1</accession>
<proteinExistence type="predicted"/>
<dbReference type="Pfam" id="PF02518">
    <property type="entry name" value="HATPase_c"/>
    <property type="match status" value="1"/>
</dbReference>
<dbReference type="SUPFAM" id="SSF47384">
    <property type="entry name" value="Homodimeric domain of signal transducing histidine kinase"/>
    <property type="match status" value="1"/>
</dbReference>
<keyword evidence="9" id="KW-0472">Membrane</keyword>
<gene>
    <name evidence="11" type="primary">baeS</name>
    <name evidence="11" type="ORF">CNLFYP112_01258</name>
</gene>
<comment type="subcellular location">
    <subcellularLocation>
        <location evidence="2">Membrane</location>
    </subcellularLocation>
</comment>
<dbReference type="SMART" id="SM00388">
    <property type="entry name" value="HisKA"/>
    <property type="match status" value="1"/>
</dbReference>
<dbReference type="PANTHER" id="PTHR45453:SF1">
    <property type="entry name" value="PHOSPHATE REGULON SENSOR PROTEIN PHOR"/>
    <property type="match status" value="1"/>
</dbReference>
<dbReference type="SUPFAM" id="SSF55874">
    <property type="entry name" value="ATPase domain of HSP90 chaperone/DNA topoisomerase II/histidine kinase"/>
    <property type="match status" value="1"/>
</dbReference>
<dbReference type="GO" id="GO:0000155">
    <property type="term" value="F:phosphorelay sensor kinase activity"/>
    <property type="evidence" value="ECO:0007669"/>
    <property type="project" value="InterPro"/>
</dbReference>
<organism evidence="11">
    <name type="scientific">[Clostridium] nexile</name>
    <dbReference type="NCBI Taxonomy" id="29361"/>
    <lineage>
        <taxon>Bacteria</taxon>
        <taxon>Bacillati</taxon>
        <taxon>Bacillota</taxon>
        <taxon>Clostridia</taxon>
        <taxon>Lachnospirales</taxon>
        <taxon>Lachnospiraceae</taxon>
        <taxon>Tyzzerella</taxon>
    </lineage>
</organism>
<name>A0A6N2SDC1_9FIRM</name>
<dbReference type="InterPro" id="IPR005467">
    <property type="entry name" value="His_kinase_dom"/>
</dbReference>
<dbReference type="GO" id="GO:0016036">
    <property type="term" value="P:cellular response to phosphate starvation"/>
    <property type="evidence" value="ECO:0007669"/>
    <property type="project" value="TreeGrafter"/>
</dbReference>
<dbReference type="CDD" id="cd00082">
    <property type="entry name" value="HisKA"/>
    <property type="match status" value="1"/>
</dbReference>
<keyword evidence="9" id="KW-1133">Transmembrane helix</keyword>
<dbReference type="PANTHER" id="PTHR45453">
    <property type="entry name" value="PHOSPHATE REGULON SENSOR PROTEIN PHOR"/>
    <property type="match status" value="1"/>
</dbReference>
<dbReference type="InterPro" id="IPR050351">
    <property type="entry name" value="BphY/WalK/GraS-like"/>
</dbReference>
<evidence type="ECO:0000256" key="7">
    <source>
        <dbReference type="ARBA" id="ARBA00023012"/>
    </source>
</evidence>
<dbReference type="GO" id="GO:0004721">
    <property type="term" value="F:phosphoprotein phosphatase activity"/>
    <property type="evidence" value="ECO:0007669"/>
    <property type="project" value="TreeGrafter"/>
</dbReference>
<dbReference type="InterPro" id="IPR036097">
    <property type="entry name" value="HisK_dim/P_sf"/>
</dbReference>
<evidence type="ECO:0000256" key="5">
    <source>
        <dbReference type="ARBA" id="ARBA00022679"/>
    </source>
</evidence>
<dbReference type="SMART" id="SM00387">
    <property type="entry name" value="HATPase_c"/>
    <property type="match status" value="1"/>
</dbReference>
<dbReference type="EMBL" id="CACRTG010000003">
    <property type="protein sequence ID" value="VYS90954.1"/>
    <property type="molecule type" value="Genomic_DNA"/>
</dbReference>
<evidence type="ECO:0000256" key="1">
    <source>
        <dbReference type="ARBA" id="ARBA00000085"/>
    </source>
</evidence>